<gene>
    <name evidence="3" type="ORF">LPMP_204880</name>
</gene>
<dbReference type="SUPFAM" id="SSF48452">
    <property type="entry name" value="TPR-like"/>
    <property type="match status" value="2"/>
</dbReference>
<reference evidence="3 4" key="1">
    <citation type="journal article" date="2015" name="Sci. Rep.">
        <title>The genome of Leishmania panamensis: insights into genomics of the L. (Viannia) subgenus.</title>
        <authorList>
            <person name="Llanes A."/>
            <person name="Restrepo C.M."/>
            <person name="Vecchio G.D."/>
            <person name="Anguizola F.J."/>
            <person name="Lleonart R."/>
        </authorList>
    </citation>
    <scope>NUCLEOTIDE SEQUENCE [LARGE SCALE GENOMIC DNA]</scope>
    <source>
        <strain evidence="3 4">MHOM/PA/94/PSC-1</strain>
    </source>
</reference>
<name>A0A088RQ41_LEIPA</name>
<dbReference type="GO" id="GO:0003723">
    <property type="term" value="F:RNA binding"/>
    <property type="evidence" value="ECO:0007669"/>
    <property type="project" value="TreeGrafter"/>
</dbReference>
<accession>A0A088RQ41</accession>
<dbReference type="GO" id="GO:0032040">
    <property type="term" value="C:small-subunit processome"/>
    <property type="evidence" value="ECO:0007669"/>
    <property type="project" value="TreeGrafter"/>
</dbReference>
<dbReference type="VEuPathDB" id="TriTrypDB:LPAL13_200055600"/>
<dbReference type="VEuPathDB" id="TriTrypDB:LPMP_204880"/>
<dbReference type="PANTHER" id="PTHR23270:SF10">
    <property type="entry name" value="PROTEIN RRP5 HOMOLOG"/>
    <property type="match status" value="1"/>
</dbReference>
<dbReference type="EMBL" id="CP009389">
    <property type="protein sequence ID" value="AIN97980.1"/>
    <property type="molecule type" value="Genomic_DNA"/>
</dbReference>
<dbReference type="GO" id="GO:0006364">
    <property type="term" value="P:rRNA processing"/>
    <property type="evidence" value="ECO:0007669"/>
    <property type="project" value="UniProtKB-KW"/>
</dbReference>
<dbReference type="InterPro" id="IPR011990">
    <property type="entry name" value="TPR-like_helical_dom_sf"/>
</dbReference>
<dbReference type="AlphaFoldDB" id="A0A088RQ41"/>
<dbReference type="OrthoDB" id="412781at2759"/>
<dbReference type="GeneID" id="22574700"/>
<dbReference type="Gene3D" id="1.25.40.10">
    <property type="entry name" value="Tetratricopeptide repeat domain"/>
    <property type="match status" value="2"/>
</dbReference>
<dbReference type="Proteomes" id="UP000063063">
    <property type="component" value="Chromosome 20"/>
</dbReference>
<dbReference type="PANTHER" id="PTHR23270">
    <property type="entry name" value="PROGRAMMED CELL DEATH PROTEIN 11 PRE-RRNA PROCESSING PROTEIN RRP5"/>
    <property type="match status" value="1"/>
</dbReference>
<sequence>MSGTSTAAATSAAPLFREYRVHHTTADGILVQLPKSKGFGRLTTATLGNDLLAKRLHTSLSTREHVIAIPMRSRDAQGYRLLTADLKEGFSAILTYPEPVRRLVPRLLRKHMLVGLGTTAPARLVRGSAKGSVLTIQPRITAVAALEDLTKDAASAPLKSFSGAASHPHQRQKSRGGGSVGSGSSDDDEHHTDHAQEVSPLNANTEGQKAAACRNAIEVRILNYDVNADVVNVTAKAEVVEGTPLDTAVSEATLATLHPGDFVSCTVLLSSTDDGCAVVLISLRSVTVDLHDSSSACATVLGYYVYDWDGKGVSEAPVVGHTVDLVVEFCPEFSALRSVAPFVILSDRLRQFHRLPAVRQIPRVTIETSTPASASALPATTTPTPPAAARGLLGFFPWRTEYAAMANRSEESEDIEDAAEGLRCHGTAQDRQQRTRRRKLEEAIDAYERGIETAVPTSPEEFQRLLLANPNSSYMWTQYMAYHVGLQQYETARQVAEKALSTIGVREQEELLNVWVAYLNVENLYGTEESLSAVFRRAQQRQLNQLALFERLADIYTASRKPNELLALCRAMTGKFRTERRAWERLGIVLIDQGKRDQLKRTLKDMGNMLKRDDATLAIVHIAIHEYKHGNPENGRALFEGLLRKVPKRSDVWSTYTDQEMGLLIRKDPTGSTLQVRQIFQRAVAMNFSAKVMQQVLTRFLSFEKLHGTLTDVEAVKKCARTYVEAKIHTMTDPSIPDAADA</sequence>
<evidence type="ECO:0000313" key="4">
    <source>
        <dbReference type="Proteomes" id="UP000063063"/>
    </source>
</evidence>
<dbReference type="KEGG" id="lpan:LPMP_204880"/>
<feature type="region of interest" description="Disordered" evidence="2">
    <location>
        <begin position="159"/>
        <end position="206"/>
    </location>
</feature>
<evidence type="ECO:0000256" key="2">
    <source>
        <dbReference type="SAM" id="MobiDB-lite"/>
    </source>
</evidence>
<evidence type="ECO:0000313" key="3">
    <source>
        <dbReference type="EMBL" id="AIN97980.1"/>
    </source>
</evidence>
<feature type="region of interest" description="Disordered" evidence="2">
    <location>
        <begin position="409"/>
        <end position="436"/>
    </location>
</feature>
<dbReference type="InterPro" id="IPR003107">
    <property type="entry name" value="HAT"/>
</dbReference>
<organism evidence="3 4">
    <name type="scientific">Leishmania panamensis</name>
    <dbReference type="NCBI Taxonomy" id="5679"/>
    <lineage>
        <taxon>Eukaryota</taxon>
        <taxon>Discoba</taxon>
        <taxon>Euglenozoa</taxon>
        <taxon>Kinetoplastea</taxon>
        <taxon>Metakinetoplastina</taxon>
        <taxon>Trypanosomatida</taxon>
        <taxon>Trypanosomatidae</taxon>
        <taxon>Leishmaniinae</taxon>
        <taxon>Leishmania</taxon>
        <taxon>Leishmania guyanensis species complex</taxon>
    </lineage>
</organism>
<dbReference type="eggNOG" id="KOG1070">
    <property type="taxonomic scope" value="Eukaryota"/>
</dbReference>
<evidence type="ECO:0000256" key="1">
    <source>
        <dbReference type="ARBA" id="ARBA00022552"/>
    </source>
</evidence>
<keyword evidence="4" id="KW-1185">Reference proteome</keyword>
<dbReference type="RefSeq" id="XP_010698687.1">
    <property type="nucleotide sequence ID" value="XM_010700385.1"/>
</dbReference>
<dbReference type="InterPro" id="IPR045209">
    <property type="entry name" value="Rrp5"/>
</dbReference>
<proteinExistence type="predicted"/>
<keyword evidence="1" id="KW-0698">rRNA processing</keyword>
<protein>
    <submittedName>
        <fullName evidence="3">rRNA biogenesis protein-like protein</fullName>
    </submittedName>
</protein>
<dbReference type="SMART" id="SM00386">
    <property type="entry name" value="HAT"/>
    <property type="match status" value="3"/>
</dbReference>